<name>A0A5B7DNU9_PORTR</name>
<sequence>MGKAGWVTSRRPRYALFTPQLTMAKLVNKGENHVKSVLQLAKHSFINRKCQYLLNSNSPAYDLWHLVKNISNNFTSSSFPPLFHPDGTTAISSVSKAELFSQTFAKSSTLDDSGLVPPSPPPSDYFVPTLKVLYYDVFHALAGLNLGKAYEPDGVTPIVLKNCASVFALCLTKLF</sequence>
<dbReference type="Proteomes" id="UP000324222">
    <property type="component" value="Unassembled WGS sequence"/>
</dbReference>
<protein>
    <submittedName>
        <fullName evidence="1">Uncharacterized protein</fullName>
    </submittedName>
</protein>
<evidence type="ECO:0000313" key="1">
    <source>
        <dbReference type="EMBL" id="MPC22787.1"/>
    </source>
</evidence>
<dbReference type="EMBL" id="VSRR010001126">
    <property type="protein sequence ID" value="MPC22787.1"/>
    <property type="molecule type" value="Genomic_DNA"/>
</dbReference>
<keyword evidence="2" id="KW-1185">Reference proteome</keyword>
<dbReference type="AlphaFoldDB" id="A0A5B7DNU9"/>
<comment type="caution">
    <text evidence="1">The sequence shown here is derived from an EMBL/GenBank/DDBJ whole genome shotgun (WGS) entry which is preliminary data.</text>
</comment>
<accession>A0A5B7DNU9</accession>
<organism evidence="1 2">
    <name type="scientific">Portunus trituberculatus</name>
    <name type="common">Swimming crab</name>
    <name type="synonym">Neptunus trituberculatus</name>
    <dbReference type="NCBI Taxonomy" id="210409"/>
    <lineage>
        <taxon>Eukaryota</taxon>
        <taxon>Metazoa</taxon>
        <taxon>Ecdysozoa</taxon>
        <taxon>Arthropoda</taxon>
        <taxon>Crustacea</taxon>
        <taxon>Multicrustacea</taxon>
        <taxon>Malacostraca</taxon>
        <taxon>Eumalacostraca</taxon>
        <taxon>Eucarida</taxon>
        <taxon>Decapoda</taxon>
        <taxon>Pleocyemata</taxon>
        <taxon>Brachyura</taxon>
        <taxon>Eubrachyura</taxon>
        <taxon>Portunoidea</taxon>
        <taxon>Portunidae</taxon>
        <taxon>Portuninae</taxon>
        <taxon>Portunus</taxon>
    </lineage>
</organism>
<proteinExistence type="predicted"/>
<evidence type="ECO:0000313" key="2">
    <source>
        <dbReference type="Proteomes" id="UP000324222"/>
    </source>
</evidence>
<reference evidence="1 2" key="1">
    <citation type="submission" date="2019-05" db="EMBL/GenBank/DDBJ databases">
        <title>Another draft genome of Portunus trituberculatus and its Hox gene families provides insights of decapod evolution.</title>
        <authorList>
            <person name="Jeong J.-H."/>
            <person name="Song I."/>
            <person name="Kim S."/>
            <person name="Choi T."/>
            <person name="Kim D."/>
            <person name="Ryu S."/>
            <person name="Kim W."/>
        </authorList>
    </citation>
    <scope>NUCLEOTIDE SEQUENCE [LARGE SCALE GENOMIC DNA]</scope>
    <source>
        <tissue evidence="1">Muscle</tissue>
    </source>
</reference>
<gene>
    <name evidence="1" type="ORF">E2C01_015813</name>
</gene>